<organism evidence="2 3">
    <name type="scientific">Aspergillus indologenus CBS 114.80</name>
    <dbReference type="NCBI Taxonomy" id="1450541"/>
    <lineage>
        <taxon>Eukaryota</taxon>
        <taxon>Fungi</taxon>
        <taxon>Dikarya</taxon>
        <taxon>Ascomycota</taxon>
        <taxon>Pezizomycotina</taxon>
        <taxon>Eurotiomycetes</taxon>
        <taxon>Eurotiomycetidae</taxon>
        <taxon>Eurotiales</taxon>
        <taxon>Aspergillaceae</taxon>
        <taxon>Aspergillus</taxon>
        <taxon>Aspergillus subgen. Circumdati</taxon>
    </lineage>
</organism>
<feature type="compositionally biased region" description="Polar residues" evidence="1">
    <location>
        <begin position="84"/>
        <end position="93"/>
    </location>
</feature>
<feature type="compositionally biased region" description="Basic and acidic residues" evidence="1">
    <location>
        <begin position="104"/>
        <end position="119"/>
    </location>
</feature>
<evidence type="ECO:0000313" key="3">
    <source>
        <dbReference type="Proteomes" id="UP000248817"/>
    </source>
</evidence>
<feature type="compositionally biased region" description="Low complexity" evidence="1">
    <location>
        <begin position="69"/>
        <end position="83"/>
    </location>
</feature>
<dbReference type="EMBL" id="KZ825494">
    <property type="protein sequence ID" value="PYI32234.1"/>
    <property type="molecule type" value="Genomic_DNA"/>
</dbReference>
<name>A0A2V5IDG5_9EURO</name>
<keyword evidence="3" id="KW-1185">Reference proteome</keyword>
<reference evidence="2 3" key="1">
    <citation type="submission" date="2018-02" db="EMBL/GenBank/DDBJ databases">
        <title>The genomes of Aspergillus section Nigri reveals drivers in fungal speciation.</title>
        <authorList>
            <consortium name="DOE Joint Genome Institute"/>
            <person name="Vesth T.C."/>
            <person name="Nybo J."/>
            <person name="Theobald S."/>
            <person name="Brandl J."/>
            <person name="Frisvad J.C."/>
            <person name="Nielsen K.F."/>
            <person name="Lyhne E.K."/>
            <person name="Kogle M.E."/>
            <person name="Kuo A."/>
            <person name="Riley R."/>
            <person name="Clum A."/>
            <person name="Nolan M."/>
            <person name="Lipzen A."/>
            <person name="Salamov A."/>
            <person name="Henrissat B."/>
            <person name="Wiebenga A."/>
            <person name="De vries R.P."/>
            <person name="Grigoriev I.V."/>
            <person name="Mortensen U.H."/>
            <person name="Andersen M.R."/>
            <person name="Baker S.E."/>
        </authorList>
    </citation>
    <scope>NUCLEOTIDE SEQUENCE [LARGE SCALE GENOMIC DNA]</scope>
    <source>
        <strain evidence="2 3">CBS 114.80</strain>
    </source>
</reference>
<evidence type="ECO:0000256" key="1">
    <source>
        <dbReference type="SAM" id="MobiDB-lite"/>
    </source>
</evidence>
<sequence>MAPPEFPTLLLSGLFPPRHSTASRGRIYSRAGWIITPSNDPSDLTDVITRGTIGHVSQPANISHGAPFTSSRMSLSYSSTSTSRDTLQPQSPCDIQHQIPAPESIHEDGVCEGERKPEHTTPYQDRSGKSSYVAG</sequence>
<evidence type="ECO:0000313" key="2">
    <source>
        <dbReference type="EMBL" id="PYI32234.1"/>
    </source>
</evidence>
<proteinExistence type="predicted"/>
<protein>
    <submittedName>
        <fullName evidence="2">Uncharacterized protein</fullName>
    </submittedName>
</protein>
<gene>
    <name evidence="2" type="ORF">BP00DRAFT_158111</name>
</gene>
<dbReference type="AlphaFoldDB" id="A0A2V5IDG5"/>
<feature type="region of interest" description="Disordered" evidence="1">
    <location>
        <begin position="54"/>
        <end position="135"/>
    </location>
</feature>
<dbReference type="Proteomes" id="UP000248817">
    <property type="component" value="Unassembled WGS sequence"/>
</dbReference>
<accession>A0A2V5IDG5</accession>